<dbReference type="InterPro" id="IPR011701">
    <property type="entry name" value="MFS"/>
</dbReference>
<feature type="transmembrane region" description="Helical" evidence="5">
    <location>
        <begin position="102"/>
        <end position="125"/>
    </location>
</feature>
<feature type="transmembrane region" description="Helical" evidence="5">
    <location>
        <begin position="455"/>
        <end position="481"/>
    </location>
</feature>
<dbReference type="InterPro" id="IPR036259">
    <property type="entry name" value="MFS_trans_sf"/>
</dbReference>
<proteinExistence type="predicted"/>
<evidence type="ECO:0000256" key="2">
    <source>
        <dbReference type="ARBA" id="ARBA00022692"/>
    </source>
</evidence>
<dbReference type="EMBL" id="JASBNA010000022">
    <property type="protein sequence ID" value="KAK7684929.1"/>
    <property type="molecule type" value="Genomic_DNA"/>
</dbReference>
<dbReference type="GO" id="GO:0022857">
    <property type="term" value="F:transmembrane transporter activity"/>
    <property type="evidence" value="ECO:0007669"/>
    <property type="project" value="InterPro"/>
</dbReference>
<dbReference type="PANTHER" id="PTHR42718">
    <property type="entry name" value="MAJOR FACILITATOR SUPERFAMILY MULTIDRUG TRANSPORTER MFSC"/>
    <property type="match status" value="1"/>
</dbReference>
<feature type="transmembrane region" description="Helical" evidence="5">
    <location>
        <begin position="275"/>
        <end position="297"/>
    </location>
</feature>
<feature type="transmembrane region" description="Helical" evidence="5">
    <location>
        <begin position="200"/>
        <end position="218"/>
    </location>
</feature>
<evidence type="ECO:0000256" key="3">
    <source>
        <dbReference type="ARBA" id="ARBA00022989"/>
    </source>
</evidence>
<feature type="transmembrane region" description="Helical" evidence="5">
    <location>
        <begin position="48"/>
        <end position="66"/>
    </location>
</feature>
<feature type="transmembrane region" description="Helical" evidence="5">
    <location>
        <begin position="137"/>
        <end position="159"/>
    </location>
</feature>
<reference evidence="7 8" key="1">
    <citation type="submission" date="2022-09" db="EMBL/GenBank/DDBJ databases">
        <authorList>
            <person name="Palmer J.M."/>
        </authorList>
    </citation>
    <scope>NUCLEOTIDE SEQUENCE [LARGE SCALE GENOMIC DNA]</scope>
    <source>
        <strain evidence="7 8">DSM 7382</strain>
    </source>
</reference>
<dbReference type="SUPFAM" id="SSF103473">
    <property type="entry name" value="MFS general substrate transporter"/>
    <property type="match status" value="2"/>
</dbReference>
<dbReference type="PROSITE" id="PS50850">
    <property type="entry name" value="MFS"/>
    <property type="match status" value="1"/>
</dbReference>
<evidence type="ECO:0000259" key="6">
    <source>
        <dbReference type="PROSITE" id="PS50850"/>
    </source>
</evidence>
<sequence length="555" mass="58932">MAMNQKLKDGLITATICGVTVLSIFMTGATTVALTTIGKELNFRQSDLQWPLNVYSLSYGCLLLLCGRLADIVGSKKMFIIGSAWFSLWSIAAALAPNPWTFILFLGFLGVGPAANTPASISIISSYFPPGKPRNQAFAILAAGQPIGFIIGMILGGLLSESGASWRAIFALEAGLGCLLSVIGWLVLPEDDLSRRYDKGLDIVGAVLSTAGLGLLVYDLGESTTAPKGWATPFIPSLLATSISILILFVIWELRRESKGQSVLFPMSLWTQRGAKMGPVFILVVFGWWGFNTLAYYVPLYYQQVLLLSPIQTSVRLVPLGVAGLVTNLLTGYLVAIFPSQILIIIGLLCTTASSIIFALINVHASYWSMAFIVMCTLPVMDIAYTIGNMQVCSAFDGNSQALAGSIFSIATRLGTSIGLAVTSNIATSVSVKFNGVHPELSSTDPEVLMVGYRAAGWTCCGALVLSLLVATVGMGGMGIVGQHKLGLDPTQSKKSSPEAIELAELGLEDAGITSTDVVMGLNEIHQSIGQTQAMGRGQHIGISLSQKLKLFEVV</sequence>
<gene>
    <name evidence="7" type="ORF">QCA50_011764</name>
</gene>
<accession>A0AAW0FZP9</accession>
<comment type="subcellular location">
    <subcellularLocation>
        <location evidence="1">Membrane</location>
        <topology evidence="1">Multi-pass membrane protein</topology>
    </subcellularLocation>
</comment>
<feature type="transmembrane region" description="Helical" evidence="5">
    <location>
        <begin position="12"/>
        <end position="36"/>
    </location>
</feature>
<dbReference type="InterPro" id="IPR020846">
    <property type="entry name" value="MFS_dom"/>
</dbReference>
<dbReference type="Proteomes" id="UP001385951">
    <property type="component" value="Unassembled WGS sequence"/>
</dbReference>
<feature type="transmembrane region" description="Helical" evidence="5">
    <location>
        <begin position="367"/>
        <end position="390"/>
    </location>
</feature>
<comment type="caution">
    <text evidence="7">The sequence shown here is derived from an EMBL/GenBank/DDBJ whole genome shotgun (WGS) entry which is preliminary data.</text>
</comment>
<protein>
    <recommendedName>
        <fullName evidence="6">Major facilitator superfamily (MFS) profile domain-containing protein</fullName>
    </recommendedName>
</protein>
<dbReference type="GO" id="GO:0016020">
    <property type="term" value="C:membrane"/>
    <property type="evidence" value="ECO:0007669"/>
    <property type="project" value="UniProtKB-SubCell"/>
</dbReference>
<dbReference type="PANTHER" id="PTHR42718:SF10">
    <property type="entry name" value="TRANSPORTER, PUTATIVE (AFU_ORTHOLOGUE AFUA_8G06760)-RELATED"/>
    <property type="match status" value="1"/>
</dbReference>
<dbReference type="Pfam" id="PF07690">
    <property type="entry name" value="MFS_1"/>
    <property type="match status" value="1"/>
</dbReference>
<keyword evidence="4 5" id="KW-0472">Membrane</keyword>
<evidence type="ECO:0000256" key="5">
    <source>
        <dbReference type="SAM" id="Phobius"/>
    </source>
</evidence>
<feature type="transmembrane region" description="Helical" evidence="5">
    <location>
        <begin position="78"/>
        <end position="96"/>
    </location>
</feature>
<name>A0AAW0FZP9_9APHY</name>
<organism evidence="7 8">
    <name type="scientific">Cerrena zonata</name>
    <dbReference type="NCBI Taxonomy" id="2478898"/>
    <lineage>
        <taxon>Eukaryota</taxon>
        <taxon>Fungi</taxon>
        <taxon>Dikarya</taxon>
        <taxon>Basidiomycota</taxon>
        <taxon>Agaricomycotina</taxon>
        <taxon>Agaricomycetes</taxon>
        <taxon>Polyporales</taxon>
        <taxon>Cerrenaceae</taxon>
        <taxon>Cerrena</taxon>
    </lineage>
</organism>
<evidence type="ECO:0000313" key="8">
    <source>
        <dbReference type="Proteomes" id="UP001385951"/>
    </source>
</evidence>
<feature type="transmembrane region" description="Helical" evidence="5">
    <location>
        <begin position="342"/>
        <end position="361"/>
    </location>
</feature>
<feature type="domain" description="Major facilitator superfamily (MFS) profile" evidence="6">
    <location>
        <begin position="12"/>
        <end position="474"/>
    </location>
</feature>
<dbReference type="AlphaFoldDB" id="A0AAW0FZP9"/>
<feature type="transmembrane region" description="Helical" evidence="5">
    <location>
        <begin position="165"/>
        <end position="188"/>
    </location>
</feature>
<evidence type="ECO:0000313" key="7">
    <source>
        <dbReference type="EMBL" id="KAK7684929.1"/>
    </source>
</evidence>
<feature type="transmembrane region" description="Helical" evidence="5">
    <location>
        <begin position="317"/>
        <end position="335"/>
    </location>
</feature>
<dbReference type="Gene3D" id="1.20.1250.20">
    <property type="entry name" value="MFS general substrate transporter like domains"/>
    <property type="match status" value="2"/>
</dbReference>
<evidence type="ECO:0000256" key="4">
    <source>
        <dbReference type="ARBA" id="ARBA00023136"/>
    </source>
</evidence>
<keyword evidence="2 5" id="KW-0812">Transmembrane</keyword>
<evidence type="ECO:0000256" key="1">
    <source>
        <dbReference type="ARBA" id="ARBA00004141"/>
    </source>
</evidence>
<feature type="transmembrane region" description="Helical" evidence="5">
    <location>
        <begin position="230"/>
        <end position="254"/>
    </location>
</feature>
<keyword evidence="8" id="KW-1185">Reference proteome</keyword>
<keyword evidence="3 5" id="KW-1133">Transmembrane helix</keyword>